<feature type="region of interest" description="Disordered" evidence="1">
    <location>
        <begin position="693"/>
        <end position="712"/>
    </location>
</feature>
<keyword evidence="5" id="KW-1185">Reference proteome</keyword>
<dbReference type="Pfam" id="PF00723">
    <property type="entry name" value="Glyco_hydro_15"/>
    <property type="match status" value="1"/>
</dbReference>
<keyword evidence="4" id="KW-0378">Hydrolase</keyword>
<sequence>MHRPNQAREYLGHQRSGPPRASRALGSALLSLGAAASVALAAPHAARAEAPVQRTFFRLPSSNGFGAVLLDLGAARLTHFRERLPATEEPLLDERGEEVWIGDQPQAVRTRDLLYDAYFGLRSDGHQRWLTEVPVDLDASGYAGWTDGQRGGTGVVTMVQRVGNLECTQLFFAPQGLPQAGFVMAMRIENRGEGPAEGVSAFSLHNFHLGFGRPGVMADIGESGETVAYDASQGRRDFLERAFAGVVVARALEPPARHGASRAGSPPDLDVYRIVADDGGADLPDLDGAAPTADGSVSAFQWDPGSIGPGEARWVGVAFAHHGDPSGAADPLVQGALDAYLGAKRAAEVVADEIAAYRAFQGSIRVPASASPEETALLRQSAVMLRMAQSRESHAFLREHLTRDSEPRATRFGTTLGGAPATLPATIAHRGHGAVLASLPPGEWTVAWIRDGAYATVAMAALGMQAEARDALRFYLDAEAGRFQGWSELASYDMPPYQISLVRYHGFGVEETDFNDFGPNLEFDGFGLFLWALRQYEELTGDTGFVDERWAAASTKVADALVALIDPDTGLVRKDSSIWETHWKGRERSFAYTSITAARGLCDAAAIAERRGEAERAAGYRGAAERLRAAIAARLTDASGALAANLEELTSGSGYWDAAVLEGIAMGLFDPQGRIAAATLAGLDEHLRVPAGAGWSRNDDRTDHAGADDLSPWGSEYDSAEWVVTDLRGAVAARLMGDVARSDRLLRWVLDQSAANYLAIAETYDEIRGTYKFNAPMVGFGAGVYALALAARDGLVVGPACGAYFEESAASGSGGGGPSSSGAGGVGAGGVGAAGAGAAGADAAGGSDNDSNGGGGSSGDLREDAGCGCRLASSGRDAAPSALAAAVAAAGRTRRRRRAQR</sequence>
<feature type="compositionally biased region" description="Low complexity" evidence="1">
    <location>
        <begin position="839"/>
        <end position="851"/>
    </location>
</feature>
<dbReference type="EMBL" id="JAQNDK010000002">
    <property type="protein sequence ID" value="MDC0680735.1"/>
    <property type="molecule type" value="Genomic_DNA"/>
</dbReference>
<dbReference type="PANTHER" id="PTHR31616">
    <property type="entry name" value="TREHALASE"/>
    <property type="match status" value="1"/>
</dbReference>
<name>A0ABT5C2U3_9BACT</name>
<accession>A0ABT5C2U3</accession>
<feature type="chain" id="PRO_5046271665" evidence="2">
    <location>
        <begin position="42"/>
        <end position="901"/>
    </location>
</feature>
<dbReference type="PANTHER" id="PTHR31616:SF9">
    <property type="entry name" value="GLUCOAMYLASE, INTRACELLULAR SPORULATION-SPECIFIC"/>
    <property type="match status" value="1"/>
</dbReference>
<evidence type="ECO:0000313" key="4">
    <source>
        <dbReference type="EMBL" id="MDC0680735.1"/>
    </source>
</evidence>
<dbReference type="Proteomes" id="UP001217485">
    <property type="component" value="Unassembled WGS sequence"/>
</dbReference>
<dbReference type="InterPro" id="IPR012341">
    <property type="entry name" value="6hp_glycosidase-like_sf"/>
</dbReference>
<dbReference type="SUPFAM" id="SSF48208">
    <property type="entry name" value="Six-hairpin glycosidases"/>
    <property type="match status" value="1"/>
</dbReference>
<comment type="caution">
    <text evidence="4">The sequence shown here is derived from an EMBL/GenBank/DDBJ whole genome shotgun (WGS) entry which is preliminary data.</text>
</comment>
<dbReference type="RefSeq" id="WP_272097763.1">
    <property type="nucleotide sequence ID" value="NZ_JAQNDK010000002.1"/>
</dbReference>
<keyword evidence="2" id="KW-0732">Signal</keyword>
<evidence type="ECO:0000313" key="5">
    <source>
        <dbReference type="Proteomes" id="UP001217485"/>
    </source>
</evidence>
<feature type="region of interest" description="Disordered" evidence="1">
    <location>
        <begin position="839"/>
        <end position="861"/>
    </location>
</feature>
<dbReference type="GO" id="GO:0016787">
    <property type="term" value="F:hydrolase activity"/>
    <property type="evidence" value="ECO:0007669"/>
    <property type="project" value="UniProtKB-KW"/>
</dbReference>
<protein>
    <submittedName>
        <fullName evidence="4">Glycoside hydrolase family 15 protein</fullName>
    </submittedName>
</protein>
<feature type="region of interest" description="Disordered" evidence="1">
    <location>
        <begin position="1"/>
        <end position="23"/>
    </location>
</feature>
<reference evidence="4 5" key="1">
    <citation type="submission" date="2023-01" db="EMBL/GenBank/DDBJ databases">
        <title>Minimal conservation of predation-associated metabolite biosynthetic gene clusters underscores biosynthetic potential of Myxococcota including descriptions for ten novel species: Archangium lansinium sp. nov., Myxococcus landrumus sp. nov., Nannocystis bai.</title>
        <authorList>
            <person name="Ahearne A."/>
            <person name="Stevens C."/>
            <person name="Dowd S."/>
        </authorList>
    </citation>
    <scope>NUCLEOTIDE SEQUENCE [LARGE SCALE GENOMIC DNA]</scope>
    <source>
        <strain evidence="4 5">WIWO2</strain>
    </source>
</reference>
<proteinExistence type="predicted"/>
<feature type="signal peptide" evidence="2">
    <location>
        <begin position="1"/>
        <end position="41"/>
    </location>
</feature>
<organism evidence="4 5">
    <name type="scientific">Sorangium atrum</name>
    <dbReference type="NCBI Taxonomy" id="2995308"/>
    <lineage>
        <taxon>Bacteria</taxon>
        <taxon>Pseudomonadati</taxon>
        <taxon>Myxococcota</taxon>
        <taxon>Polyangia</taxon>
        <taxon>Polyangiales</taxon>
        <taxon>Polyangiaceae</taxon>
        <taxon>Sorangium</taxon>
    </lineage>
</organism>
<feature type="domain" description="GH15-like" evidence="3">
    <location>
        <begin position="433"/>
        <end position="667"/>
    </location>
</feature>
<gene>
    <name evidence="4" type="ORF">POL72_23555</name>
</gene>
<dbReference type="InterPro" id="IPR011613">
    <property type="entry name" value="GH15-like"/>
</dbReference>
<evidence type="ECO:0000259" key="3">
    <source>
        <dbReference type="Pfam" id="PF00723"/>
    </source>
</evidence>
<evidence type="ECO:0000256" key="1">
    <source>
        <dbReference type="SAM" id="MobiDB-lite"/>
    </source>
</evidence>
<dbReference type="InterPro" id="IPR008928">
    <property type="entry name" value="6-hairpin_glycosidase_sf"/>
</dbReference>
<feature type="compositionally biased region" description="Basic and acidic residues" evidence="1">
    <location>
        <begin position="697"/>
        <end position="707"/>
    </location>
</feature>
<dbReference type="Gene3D" id="1.50.10.10">
    <property type="match status" value="1"/>
</dbReference>
<evidence type="ECO:0000256" key="2">
    <source>
        <dbReference type="SAM" id="SignalP"/>
    </source>
</evidence>